<feature type="domain" description="RNase III" evidence="9">
    <location>
        <begin position="1052"/>
        <end position="1301"/>
    </location>
</feature>
<protein>
    <recommendedName>
        <fullName evidence="14">RNase III domain-containing protein</fullName>
    </recommendedName>
</protein>
<evidence type="ECO:0000256" key="2">
    <source>
        <dbReference type="ARBA" id="ARBA00022737"/>
    </source>
</evidence>
<dbReference type="PANTHER" id="PTHR14950:SF37">
    <property type="entry name" value="ENDORIBONUCLEASE DICER"/>
    <property type="match status" value="1"/>
</dbReference>
<feature type="region of interest" description="Disordered" evidence="8">
    <location>
        <begin position="581"/>
        <end position="615"/>
    </location>
</feature>
<comment type="cofactor">
    <cofactor evidence="1">
        <name>Mg(2+)</name>
        <dbReference type="ChEBI" id="CHEBI:18420"/>
    </cofactor>
</comment>
<dbReference type="Pfam" id="PF03368">
    <property type="entry name" value="Dicer_dimer"/>
    <property type="match status" value="1"/>
</dbReference>
<dbReference type="PROSITE" id="PS51327">
    <property type="entry name" value="DICER_DSRBF"/>
    <property type="match status" value="1"/>
</dbReference>
<dbReference type="SUPFAM" id="SSF52540">
    <property type="entry name" value="P-loop containing nucleoside triphosphate hydrolases"/>
    <property type="match status" value="1"/>
</dbReference>
<keyword evidence="4" id="KW-0378">Hydrolase</keyword>
<dbReference type="Proteomes" id="UP000310158">
    <property type="component" value="Unassembled WGS sequence"/>
</dbReference>
<organism evidence="12 13">
    <name type="scientific">Bondarzewia mesenterica</name>
    <dbReference type="NCBI Taxonomy" id="1095465"/>
    <lineage>
        <taxon>Eukaryota</taxon>
        <taxon>Fungi</taxon>
        <taxon>Dikarya</taxon>
        <taxon>Basidiomycota</taxon>
        <taxon>Agaricomycotina</taxon>
        <taxon>Agaricomycetes</taxon>
        <taxon>Russulales</taxon>
        <taxon>Bondarzewiaceae</taxon>
        <taxon>Bondarzewia</taxon>
    </lineage>
</organism>
<proteinExistence type="predicted"/>
<evidence type="ECO:0000256" key="7">
    <source>
        <dbReference type="PROSITE-ProRule" id="PRU00657"/>
    </source>
</evidence>
<dbReference type="InterPro" id="IPR003100">
    <property type="entry name" value="PAZ_dom"/>
</dbReference>
<evidence type="ECO:0000256" key="8">
    <source>
        <dbReference type="SAM" id="MobiDB-lite"/>
    </source>
</evidence>
<dbReference type="InterPro" id="IPR005034">
    <property type="entry name" value="Dicer_dimerisation"/>
</dbReference>
<accession>A0A4S4LZ60</accession>
<keyword evidence="13" id="KW-1185">Reference proteome</keyword>
<evidence type="ECO:0008006" key="14">
    <source>
        <dbReference type="Google" id="ProtNLM"/>
    </source>
</evidence>
<dbReference type="PANTHER" id="PTHR14950">
    <property type="entry name" value="DICER-RELATED"/>
    <property type="match status" value="1"/>
</dbReference>
<evidence type="ECO:0000256" key="4">
    <source>
        <dbReference type="ARBA" id="ARBA00022801"/>
    </source>
</evidence>
<evidence type="ECO:0000313" key="13">
    <source>
        <dbReference type="Proteomes" id="UP000310158"/>
    </source>
</evidence>
<feature type="domain" description="PAZ" evidence="10">
    <location>
        <begin position="896"/>
        <end position="1025"/>
    </location>
</feature>
<dbReference type="InterPro" id="IPR027417">
    <property type="entry name" value="P-loop_NTPase"/>
</dbReference>
<dbReference type="InterPro" id="IPR000999">
    <property type="entry name" value="RNase_III_dom"/>
</dbReference>
<feature type="compositionally biased region" description="Polar residues" evidence="8">
    <location>
        <begin position="16"/>
        <end position="40"/>
    </location>
</feature>
<feature type="compositionally biased region" description="Polar residues" evidence="8">
    <location>
        <begin position="1188"/>
        <end position="1198"/>
    </location>
</feature>
<sequence>MLKLWKQAWKRADATPSPSGQGSDQRDQLSGTSNGRTSSVSTAAVVPLNVSDHSDSAMFSAEQLLRTKRDQSTRPIVDEELHPTKRFKMELKSMDPLNDSIVSRLPEMAEADLSFVPDIGPFTIESQRDALIQAQSGNVIAVLNNFHDTFSLADAFLRQAINADYMDIGLTSDHCTTLFLVEDGPTPSSADNYAQSLSKMSGLTSAYISSSEDTRLSDQWKAVLHSDVVVISPTSLIAACISLSQIYAIFILDARPVKDKDFHPMVRVMTEFYSTANERSRPRILACLSSQLFFDVTMLKLEDTLKAIVFGVSDDTRANLLSIPDCPNEIVMFYEQPSKHTFTLLYKQLRQIDKEESIERYHFSEARHALTEVGSCASDLVWRRALNDIEASIRSIHDDEEEDDDDEPDSVVMQTRARVQMRNIIRNWIFTMPNLDPSSRGFNVTPKFLKLVNILRTCQPYRDTFRGIIFVQKRAVALVIVDLLRTLDMAYLRPHAFVGHGPLSTPQTQSEIIHAFGMGTYNLLIATKCAEDLEIPKASIVIRYDIFEVRYHTRTAVLEQGDARLDVPLQLWAEKVASSPRGAVPPRELHETHDPYLSESEDEDEPDSYIKDPTTSGRIRLQDATGIIYRFASAVKDTDDDFADIPLFEFQDITCEGNAQRQFVCTVNLPAAVPITHIRGRPCASISLARRVACFETCSALFDQGLLDYHFFPQPLNSSAFRNGAPDISEVLEDDIATLPPKGSSQNKLNGTRCYPRKQPDFWSNTLAAKPNPDCLYPVIVVADRYLNSNEPYGPMMVLTRLPLPSISNFKLFDSGVATDVHLRKGAAFDIDQQRLHDLYRYTIRVCRTLLNKPFVCPLDRMPYFFAPVKLSWEGVSDQTDYRWRLPKVVDAIPWDLVSLAAKHWVVPLQSGSVEAIATDVTDAIIQDRWVEFTRRHYVICVRPDLTPLSKPPDSQREAAYENMVEYCKEHRKGFEGLNDYGQPLIQVDRVYPVLNRLNPTIKPANSPAKPPAKYLIPELCAKFTIPARFIHFSTFRTALLLPSIMRRIDDLLLVKELNALFFDHAISDHLLHAAISAPSAGIQFDYERLELLGDAYLKYLSSIYLFVTNPSQHEGALHSARLRIISNKALLLNADRAGLPPFIQAKPFVSKLWQPPFFHVVPPPQPHAATSKGDGEDADAHHEVHTSNDSPSATAGNSDVVEAPSGQTGLPEATTVPSGTQRMPETSFRPDSDGKNVSTSLPTEDSGHDEGQMDDSQSNAELQRSKRKRQQDEKNVHWLGDKAVADVAEAIVGAAYVTGGREAALKASKALCIAVPRIDRWSDFGRKALAPPPDVTAKLRPGSIRAVEKIIGHKFTRPHLLAQALGAMVSNAALAAVCIQAGLHEHLIFESFTLASNIQTYAENIKAKQAEEHDLAAKEGRSPGQYWVDVEPPKALSDVVESIIGAIYISDNFSPVGVEIFFDNVLKPFYDTHITLKTLSHHPTKILFELFQAQGCQMFEMIKGQERTDDKQQTTRCDVLVHDVVLASAEDITSALATKQASLRALDALEGDPDFMTRTCDCRALMQAKKAKKKTLKQVMAGFSDEEDEDLKAVEGALNVKDATESGDEDA</sequence>
<dbReference type="SMART" id="SM00535">
    <property type="entry name" value="RIBOc"/>
    <property type="match status" value="1"/>
</dbReference>
<evidence type="ECO:0000256" key="1">
    <source>
        <dbReference type="ARBA" id="ARBA00001946"/>
    </source>
</evidence>
<evidence type="ECO:0000256" key="6">
    <source>
        <dbReference type="ARBA" id="ARBA00022840"/>
    </source>
</evidence>
<dbReference type="OrthoDB" id="416741at2759"/>
<evidence type="ECO:0000259" key="10">
    <source>
        <dbReference type="PROSITE" id="PS50821"/>
    </source>
</evidence>
<dbReference type="PROSITE" id="PS50142">
    <property type="entry name" value="RNASE_3_2"/>
    <property type="match status" value="2"/>
</dbReference>
<dbReference type="InterPro" id="IPR038248">
    <property type="entry name" value="Dicer_dimer_sf"/>
</dbReference>
<reference evidence="12 13" key="1">
    <citation type="submission" date="2019-02" db="EMBL/GenBank/DDBJ databases">
        <title>Genome sequencing of the rare red list fungi Bondarzewia mesenterica.</title>
        <authorList>
            <person name="Buettner E."/>
            <person name="Kellner H."/>
        </authorList>
    </citation>
    <scope>NUCLEOTIDE SEQUENCE [LARGE SCALE GENOMIC DNA]</scope>
    <source>
        <strain evidence="12 13">DSM 108281</strain>
    </source>
</reference>
<dbReference type="GO" id="GO:0005524">
    <property type="term" value="F:ATP binding"/>
    <property type="evidence" value="ECO:0007669"/>
    <property type="project" value="UniProtKB-KW"/>
</dbReference>
<dbReference type="Gene3D" id="2.170.260.10">
    <property type="entry name" value="paz domain"/>
    <property type="match status" value="1"/>
</dbReference>
<dbReference type="Gene3D" id="3.40.50.300">
    <property type="entry name" value="P-loop containing nucleotide triphosphate hydrolases"/>
    <property type="match status" value="1"/>
</dbReference>
<evidence type="ECO:0000259" key="11">
    <source>
        <dbReference type="PROSITE" id="PS51327"/>
    </source>
</evidence>
<dbReference type="GO" id="GO:0004386">
    <property type="term" value="F:helicase activity"/>
    <property type="evidence" value="ECO:0007669"/>
    <property type="project" value="UniProtKB-KW"/>
</dbReference>
<dbReference type="Pfam" id="PF00636">
    <property type="entry name" value="Ribonuclease_3"/>
    <property type="match status" value="2"/>
</dbReference>
<dbReference type="Gene3D" id="3.30.160.380">
    <property type="entry name" value="Dicer dimerisation domain"/>
    <property type="match status" value="1"/>
</dbReference>
<name>A0A4S4LZ60_9AGAM</name>
<dbReference type="EMBL" id="SGPL01000091">
    <property type="protein sequence ID" value="THH17944.1"/>
    <property type="molecule type" value="Genomic_DNA"/>
</dbReference>
<evidence type="ECO:0000256" key="3">
    <source>
        <dbReference type="ARBA" id="ARBA00022741"/>
    </source>
</evidence>
<keyword evidence="7" id="KW-0694">RNA-binding</keyword>
<dbReference type="GO" id="GO:0030422">
    <property type="term" value="P:siRNA processing"/>
    <property type="evidence" value="ECO:0007669"/>
    <property type="project" value="TreeGrafter"/>
</dbReference>
<feature type="compositionally biased region" description="Polar residues" evidence="8">
    <location>
        <begin position="1216"/>
        <end position="1225"/>
    </location>
</feature>
<feature type="domain" description="Dicer dsRNA-binding fold" evidence="11">
    <location>
        <begin position="624"/>
        <end position="721"/>
    </location>
</feature>
<keyword evidence="6" id="KW-0067">ATP-binding</keyword>
<dbReference type="InterPro" id="IPR036389">
    <property type="entry name" value="RNase_III_sf"/>
</dbReference>
<evidence type="ECO:0000256" key="5">
    <source>
        <dbReference type="ARBA" id="ARBA00022806"/>
    </source>
</evidence>
<feature type="region of interest" description="Disordered" evidence="8">
    <location>
        <begin position="1161"/>
        <end position="1275"/>
    </location>
</feature>
<dbReference type="SUPFAM" id="SSF69065">
    <property type="entry name" value="RNase III domain-like"/>
    <property type="match status" value="2"/>
</dbReference>
<evidence type="ECO:0000313" key="12">
    <source>
        <dbReference type="EMBL" id="THH17944.1"/>
    </source>
</evidence>
<feature type="region of interest" description="Disordered" evidence="8">
    <location>
        <begin position="1"/>
        <end position="40"/>
    </location>
</feature>
<feature type="domain" description="RNase III" evidence="9">
    <location>
        <begin position="1362"/>
        <end position="1453"/>
    </location>
</feature>
<keyword evidence="2" id="KW-0677">Repeat</keyword>
<feature type="compositionally biased region" description="Basic and acidic residues" evidence="8">
    <location>
        <begin position="587"/>
        <end position="596"/>
    </location>
</feature>
<dbReference type="CDD" id="cd00593">
    <property type="entry name" value="RIBOc"/>
    <property type="match status" value="2"/>
</dbReference>
<keyword evidence="5" id="KW-0347">Helicase</keyword>
<dbReference type="PROSITE" id="PS50821">
    <property type="entry name" value="PAZ"/>
    <property type="match status" value="1"/>
</dbReference>
<dbReference type="GO" id="GO:0005737">
    <property type="term" value="C:cytoplasm"/>
    <property type="evidence" value="ECO:0007669"/>
    <property type="project" value="TreeGrafter"/>
</dbReference>
<keyword evidence="3" id="KW-0547">Nucleotide-binding</keyword>
<dbReference type="Gene3D" id="1.10.1520.10">
    <property type="entry name" value="Ribonuclease III domain"/>
    <property type="match status" value="3"/>
</dbReference>
<comment type="caution">
    <text evidence="12">The sequence shown here is derived from an EMBL/GenBank/DDBJ whole genome shotgun (WGS) entry which is preliminary data.</text>
</comment>
<feature type="compositionally biased region" description="Basic and acidic residues" evidence="8">
    <location>
        <begin position="1174"/>
        <end position="1187"/>
    </location>
</feature>
<gene>
    <name evidence="12" type="ORF">EW146_g2946</name>
</gene>
<dbReference type="GO" id="GO:0003723">
    <property type="term" value="F:RNA binding"/>
    <property type="evidence" value="ECO:0007669"/>
    <property type="project" value="UniProtKB-UniRule"/>
</dbReference>
<evidence type="ECO:0000259" key="9">
    <source>
        <dbReference type="PROSITE" id="PS50142"/>
    </source>
</evidence>
<dbReference type="GO" id="GO:0004525">
    <property type="term" value="F:ribonuclease III activity"/>
    <property type="evidence" value="ECO:0007669"/>
    <property type="project" value="InterPro"/>
</dbReference>
<dbReference type="GO" id="GO:0005634">
    <property type="term" value="C:nucleus"/>
    <property type="evidence" value="ECO:0007669"/>
    <property type="project" value="TreeGrafter"/>
</dbReference>